<reference evidence="4 5" key="1">
    <citation type="submission" date="2018-03" db="EMBL/GenBank/DDBJ databases">
        <authorList>
            <person name="Keele B.F."/>
        </authorList>
    </citation>
    <scope>NUCLEOTIDE SEQUENCE [LARGE SCALE GENOMIC DNA]</scope>
    <source>
        <strain evidence="4 5">YL28-9</strain>
    </source>
</reference>
<feature type="domain" description="Response regulatory" evidence="3">
    <location>
        <begin position="7"/>
        <end position="120"/>
    </location>
</feature>
<dbReference type="Proteomes" id="UP000240912">
    <property type="component" value="Unassembled WGS sequence"/>
</dbReference>
<evidence type="ECO:0000256" key="1">
    <source>
        <dbReference type="ARBA" id="ARBA00023125"/>
    </source>
</evidence>
<keyword evidence="2" id="KW-0597">Phosphoprotein</keyword>
<sequence length="247" mass="27736">MLHPVYTCIAIDDEVHAIEGLKRYVESVPGLDLVQTFTDPLIALRTLLVSARVDLVLLDIDMPGLNGIELSKAIRTKTDKLIFTTGHTEYGYEAFRAEADDYLLKPYSLAEFVAAINKLFPGNGARNGAERGGSFFVKSKTDQHKLIHIRFSDVVLVESKLNYVLIHTTSRNVLTYMTLREIGAILGQHPGFMQFQRSYIVAQAHIDYIDGNTIRMLNGVVITVGEYYKKAFAAFLDRHVLKTGKRN</sequence>
<keyword evidence="1 4" id="KW-0238">DNA-binding</keyword>
<accession>A0A2T3HNV9</accession>
<protein>
    <submittedName>
        <fullName evidence="4">DNA-binding response regulator</fullName>
    </submittedName>
</protein>
<dbReference type="Gene3D" id="3.40.50.2300">
    <property type="match status" value="1"/>
</dbReference>
<dbReference type="OrthoDB" id="9787344at2"/>
<dbReference type="PANTHER" id="PTHR48111">
    <property type="entry name" value="REGULATOR OF RPOS"/>
    <property type="match status" value="1"/>
</dbReference>
<evidence type="ECO:0000313" key="5">
    <source>
        <dbReference type="Proteomes" id="UP000240912"/>
    </source>
</evidence>
<name>A0A2T3HNV9_9SPHI</name>
<comment type="caution">
    <text evidence="4">The sequence shown here is derived from an EMBL/GenBank/DDBJ whole genome shotgun (WGS) entry which is preliminary data.</text>
</comment>
<organism evidence="4 5">
    <name type="scientific">Pedobacter yulinensis</name>
    <dbReference type="NCBI Taxonomy" id="2126353"/>
    <lineage>
        <taxon>Bacteria</taxon>
        <taxon>Pseudomonadati</taxon>
        <taxon>Bacteroidota</taxon>
        <taxon>Sphingobacteriia</taxon>
        <taxon>Sphingobacteriales</taxon>
        <taxon>Sphingobacteriaceae</taxon>
        <taxon>Pedobacter</taxon>
    </lineage>
</organism>
<dbReference type="GO" id="GO:0006355">
    <property type="term" value="P:regulation of DNA-templated transcription"/>
    <property type="evidence" value="ECO:0007669"/>
    <property type="project" value="TreeGrafter"/>
</dbReference>
<evidence type="ECO:0000259" key="3">
    <source>
        <dbReference type="PROSITE" id="PS50110"/>
    </source>
</evidence>
<dbReference type="InterPro" id="IPR007492">
    <property type="entry name" value="LytTR_DNA-bd_dom"/>
</dbReference>
<evidence type="ECO:0000256" key="2">
    <source>
        <dbReference type="PROSITE-ProRule" id="PRU00169"/>
    </source>
</evidence>
<evidence type="ECO:0000313" key="4">
    <source>
        <dbReference type="EMBL" id="PST84134.1"/>
    </source>
</evidence>
<dbReference type="GO" id="GO:0032993">
    <property type="term" value="C:protein-DNA complex"/>
    <property type="evidence" value="ECO:0007669"/>
    <property type="project" value="TreeGrafter"/>
</dbReference>
<dbReference type="SMART" id="SM00850">
    <property type="entry name" value="LytTR"/>
    <property type="match status" value="1"/>
</dbReference>
<dbReference type="SUPFAM" id="SSF52172">
    <property type="entry name" value="CheY-like"/>
    <property type="match status" value="1"/>
</dbReference>
<dbReference type="InterPro" id="IPR001789">
    <property type="entry name" value="Sig_transdc_resp-reg_receiver"/>
</dbReference>
<dbReference type="InterPro" id="IPR039420">
    <property type="entry name" value="WalR-like"/>
</dbReference>
<proteinExistence type="predicted"/>
<gene>
    <name evidence="4" type="ORF">C7T94_05240</name>
</gene>
<dbReference type="RefSeq" id="WP_107214233.1">
    <property type="nucleotide sequence ID" value="NZ_KZ686268.1"/>
</dbReference>
<keyword evidence="5" id="KW-1185">Reference proteome</keyword>
<dbReference type="GO" id="GO:0000976">
    <property type="term" value="F:transcription cis-regulatory region binding"/>
    <property type="evidence" value="ECO:0007669"/>
    <property type="project" value="TreeGrafter"/>
</dbReference>
<dbReference type="GO" id="GO:0000156">
    <property type="term" value="F:phosphorelay response regulator activity"/>
    <property type="evidence" value="ECO:0007669"/>
    <property type="project" value="TreeGrafter"/>
</dbReference>
<dbReference type="InterPro" id="IPR011006">
    <property type="entry name" value="CheY-like_superfamily"/>
</dbReference>
<dbReference type="EMBL" id="PYLS01000004">
    <property type="protein sequence ID" value="PST84134.1"/>
    <property type="molecule type" value="Genomic_DNA"/>
</dbReference>
<dbReference type="AlphaFoldDB" id="A0A2T3HNV9"/>
<dbReference type="Gene3D" id="2.40.50.1020">
    <property type="entry name" value="LytTr DNA-binding domain"/>
    <property type="match status" value="1"/>
</dbReference>
<feature type="modified residue" description="4-aspartylphosphate" evidence="2">
    <location>
        <position position="59"/>
    </location>
</feature>
<dbReference type="SMART" id="SM00448">
    <property type="entry name" value="REC"/>
    <property type="match status" value="1"/>
</dbReference>
<dbReference type="PROSITE" id="PS50110">
    <property type="entry name" value="RESPONSE_REGULATORY"/>
    <property type="match status" value="1"/>
</dbReference>
<dbReference type="Pfam" id="PF04397">
    <property type="entry name" value="LytTR"/>
    <property type="match status" value="1"/>
</dbReference>
<dbReference type="PANTHER" id="PTHR48111:SF17">
    <property type="entry name" value="TRANSCRIPTIONAL REGULATORY PROTEIN YPDB"/>
    <property type="match status" value="1"/>
</dbReference>
<dbReference type="Pfam" id="PF00072">
    <property type="entry name" value="Response_reg"/>
    <property type="match status" value="1"/>
</dbReference>
<dbReference type="GO" id="GO:0005829">
    <property type="term" value="C:cytosol"/>
    <property type="evidence" value="ECO:0007669"/>
    <property type="project" value="TreeGrafter"/>
</dbReference>